<dbReference type="GeneID" id="51989530"/>
<reference evidence="1 2" key="1">
    <citation type="submission" date="2016-10" db="EMBL/GenBank/DDBJ databases">
        <authorList>
            <person name="de Groot N.N."/>
        </authorList>
    </citation>
    <scope>NUCLEOTIDE SEQUENCE [LARGE SCALE GENOMIC DNA]</scope>
    <source>
        <strain evidence="1 2">DSM 15893</strain>
    </source>
</reference>
<dbReference type="EMBL" id="FOWR01000002">
    <property type="protein sequence ID" value="SFO78307.1"/>
    <property type="molecule type" value="Genomic_DNA"/>
</dbReference>
<accession>A0A1I5JZX3</accession>
<sequence>MADKENYRVAIDILCCHLGMSFDEACAELGLADDENHKLQQVSEMQQSLMGLLEDSK</sequence>
<organism evidence="1 2">
    <name type="scientific">Enterovibrio norvegicus DSM 15893</name>
    <dbReference type="NCBI Taxonomy" id="1121869"/>
    <lineage>
        <taxon>Bacteria</taxon>
        <taxon>Pseudomonadati</taxon>
        <taxon>Pseudomonadota</taxon>
        <taxon>Gammaproteobacteria</taxon>
        <taxon>Vibrionales</taxon>
        <taxon>Vibrionaceae</taxon>
        <taxon>Enterovibrio</taxon>
    </lineage>
</organism>
<evidence type="ECO:0000313" key="2">
    <source>
        <dbReference type="Proteomes" id="UP000182692"/>
    </source>
</evidence>
<gene>
    <name evidence="1" type="ORF">SAMN03084138_00443</name>
</gene>
<evidence type="ECO:0008006" key="3">
    <source>
        <dbReference type="Google" id="ProtNLM"/>
    </source>
</evidence>
<proteinExistence type="predicted"/>
<dbReference type="RefSeq" id="WP_017011896.1">
    <property type="nucleotide sequence ID" value="NZ_FOWR01000002.1"/>
</dbReference>
<dbReference type="Proteomes" id="UP000182692">
    <property type="component" value="Unassembled WGS sequence"/>
</dbReference>
<protein>
    <recommendedName>
        <fullName evidence="3">Dethiobiotin synthetase</fullName>
    </recommendedName>
</protein>
<evidence type="ECO:0000313" key="1">
    <source>
        <dbReference type="EMBL" id="SFO78307.1"/>
    </source>
</evidence>
<dbReference type="AlphaFoldDB" id="A0A1I5JZX3"/>
<name>A0A1I5JZX3_9GAMM</name>